<name>A0A821MU47_9BILA</name>
<accession>A0A821MU47</accession>
<dbReference type="InterPro" id="IPR000719">
    <property type="entry name" value="Prot_kinase_dom"/>
</dbReference>
<dbReference type="Pfam" id="PF00069">
    <property type="entry name" value="Pkinase"/>
    <property type="match status" value="1"/>
</dbReference>
<reference evidence="7" key="1">
    <citation type="submission" date="2021-02" db="EMBL/GenBank/DDBJ databases">
        <authorList>
            <person name="Nowell W R."/>
        </authorList>
    </citation>
    <scope>NUCLEOTIDE SEQUENCE</scope>
</reference>
<sequence>YAAPEIFAHQEYGSAVDIWSIGVNMYAMLVGKLPFKVEHRSRNLAKLHACILKGCEIPNTLSRDCQDLLTRLLEPSPTKRISMQEILRHPFLVSQLDPISLTPYRPHYEVREINKNITKYLALKHDYSEQEIEDAVLHRKPIASRALYTL</sequence>
<dbReference type="InterPro" id="IPR011009">
    <property type="entry name" value="Kinase-like_dom_sf"/>
</dbReference>
<feature type="non-terminal residue" evidence="7">
    <location>
        <position position="150"/>
    </location>
</feature>
<dbReference type="PROSITE" id="PS50011">
    <property type="entry name" value="PROTEIN_KINASE_DOM"/>
    <property type="match status" value="1"/>
</dbReference>
<keyword evidence="1" id="KW-0723">Serine/threonine-protein kinase</keyword>
<organism evidence="7 8">
    <name type="scientific">Rotaria socialis</name>
    <dbReference type="NCBI Taxonomy" id="392032"/>
    <lineage>
        <taxon>Eukaryota</taxon>
        <taxon>Metazoa</taxon>
        <taxon>Spiralia</taxon>
        <taxon>Gnathifera</taxon>
        <taxon>Rotifera</taxon>
        <taxon>Eurotatoria</taxon>
        <taxon>Bdelloidea</taxon>
        <taxon>Philodinida</taxon>
        <taxon>Philodinidae</taxon>
        <taxon>Rotaria</taxon>
    </lineage>
</organism>
<dbReference type="SUPFAM" id="SSF56112">
    <property type="entry name" value="Protein kinase-like (PK-like)"/>
    <property type="match status" value="1"/>
</dbReference>
<evidence type="ECO:0000256" key="3">
    <source>
        <dbReference type="ARBA" id="ARBA00022741"/>
    </source>
</evidence>
<keyword evidence="2" id="KW-0808">Transferase</keyword>
<keyword evidence="3" id="KW-0547">Nucleotide-binding</keyword>
<dbReference type="EMBL" id="CAJOBP010043517">
    <property type="protein sequence ID" value="CAF4774105.1"/>
    <property type="molecule type" value="Genomic_DNA"/>
</dbReference>
<evidence type="ECO:0000313" key="7">
    <source>
        <dbReference type="EMBL" id="CAF4774105.1"/>
    </source>
</evidence>
<dbReference type="PANTHER" id="PTHR24345">
    <property type="entry name" value="SERINE/THREONINE-PROTEIN KINASE PLK"/>
    <property type="match status" value="1"/>
</dbReference>
<keyword evidence="8" id="KW-1185">Reference proteome</keyword>
<keyword evidence="4" id="KW-0418">Kinase</keyword>
<dbReference type="GO" id="GO:0005524">
    <property type="term" value="F:ATP binding"/>
    <property type="evidence" value="ECO:0007669"/>
    <property type="project" value="UniProtKB-KW"/>
</dbReference>
<evidence type="ECO:0000256" key="1">
    <source>
        <dbReference type="ARBA" id="ARBA00022527"/>
    </source>
</evidence>
<keyword evidence="5" id="KW-0067">ATP-binding</keyword>
<evidence type="ECO:0000256" key="4">
    <source>
        <dbReference type="ARBA" id="ARBA00022777"/>
    </source>
</evidence>
<gene>
    <name evidence="7" type="ORF">UJA718_LOCUS40051</name>
</gene>
<dbReference type="PANTHER" id="PTHR24345:SF0">
    <property type="entry name" value="CELL CYCLE SERINE_THREONINE-PROTEIN KINASE CDC5_MSD2"/>
    <property type="match status" value="1"/>
</dbReference>
<dbReference type="AlphaFoldDB" id="A0A821MU47"/>
<feature type="non-terminal residue" evidence="7">
    <location>
        <position position="1"/>
    </location>
</feature>
<evidence type="ECO:0000256" key="2">
    <source>
        <dbReference type="ARBA" id="ARBA00022679"/>
    </source>
</evidence>
<dbReference type="GO" id="GO:0005634">
    <property type="term" value="C:nucleus"/>
    <property type="evidence" value="ECO:0007669"/>
    <property type="project" value="TreeGrafter"/>
</dbReference>
<evidence type="ECO:0000259" key="6">
    <source>
        <dbReference type="PROSITE" id="PS50011"/>
    </source>
</evidence>
<dbReference type="GO" id="GO:0004674">
    <property type="term" value="F:protein serine/threonine kinase activity"/>
    <property type="evidence" value="ECO:0007669"/>
    <property type="project" value="UniProtKB-KW"/>
</dbReference>
<dbReference type="Proteomes" id="UP000663873">
    <property type="component" value="Unassembled WGS sequence"/>
</dbReference>
<protein>
    <recommendedName>
        <fullName evidence="6">Protein kinase domain-containing protein</fullName>
    </recommendedName>
</protein>
<comment type="caution">
    <text evidence="7">The sequence shown here is derived from an EMBL/GenBank/DDBJ whole genome shotgun (WGS) entry which is preliminary data.</text>
</comment>
<feature type="domain" description="Protein kinase" evidence="6">
    <location>
        <begin position="1"/>
        <end position="92"/>
    </location>
</feature>
<evidence type="ECO:0000313" key="8">
    <source>
        <dbReference type="Proteomes" id="UP000663873"/>
    </source>
</evidence>
<evidence type="ECO:0000256" key="5">
    <source>
        <dbReference type="ARBA" id="ARBA00022840"/>
    </source>
</evidence>
<proteinExistence type="predicted"/>
<dbReference type="Gene3D" id="1.10.510.10">
    <property type="entry name" value="Transferase(Phosphotransferase) domain 1"/>
    <property type="match status" value="1"/>
</dbReference>